<dbReference type="PROSITE" id="PS01156">
    <property type="entry name" value="TONB_DEPENDENT_REC_2"/>
    <property type="match status" value="1"/>
</dbReference>
<keyword evidence="5 12" id="KW-0732">Signal</keyword>
<keyword evidence="6 11" id="KW-0798">TonB box</keyword>
<comment type="subcellular location">
    <subcellularLocation>
        <location evidence="1 9">Cell outer membrane</location>
        <topology evidence="1 9">Multi-pass membrane protein</topology>
    </subcellularLocation>
</comment>
<keyword evidence="4 9" id="KW-0812">Transmembrane</keyword>
<evidence type="ECO:0000256" key="1">
    <source>
        <dbReference type="ARBA" id="ARBA00004571"/>
    </source>
</evidence>
<dbReference type="InterPro" id="IPR036942">
    <property type="entry name" value="Beta-barrel_TonB_sf"/>
</dbReference>
<keyword evidence="8 9" id="KW-0998">Cell outer membrane</keyword>
<evidence type="ECO:0000256" key="3">
    <source>
        <dbReference type="ARBA" id="ARBA00022452"/>
    </source>
</evidence>
<evidence type="ECO:0000256" key="11">
    <source>
        <dbReference type="RuleBase" id="RU003357"/>
    </source>
</evidence>
<dbReference type="InterPro" id="IPR000531">
    <property type="entry name" value="Beta-barrel_TonB"/>
</dbReference>
<gene>
    <name evidence="15" type="ORF">ISO4_01949</name>
</gene>
<organism evidence="15 16">
    <name type="scientific">Alloalcanivorax venustensis ISO4</name>
    <dbReference type="NCBI Taxonomy" id="1177184"/>
    <lineage>
        <taxon>Bacteria</taxon>
        <taxon>Pseudomonadati</taxon>
        <taxon>Pseudomonadota</taxon>
        <taxon>Gammaproteobacteria</taxon>
        <taxon>Oceanospirillales</taxon>
        <taxon>Alcanivoracaceae</taxon>
        <taxon>Alloalcanivorax</taxon>
    </lineage>
</organism>
<evidence type="ECO:0000259" key="13">
    <source>
        <dbReference type="Pfam" id="PF00593"/>
    </source>
</evidence>
<dbReference type="InterPro" id="IPR010917">
    <property type="entry name" value="TonB_rcpt_CS"/>
</dbReference>
<dbReference type="CDD" id="cd01347">
    <property type="entry name" value="ligand_gated_channel"/>
    <property type="match status" value="1"/>
</dbReference>
<reference evidence="15 16" key="1">
    <citation type="submission" date="2012-09" db="EMBL/GenBank/DDBJ databases">
        <title>Genome Sequence of alkane-degrading Bacterium Alcanivorax venustensis ISO4.</title>
        <authorList>
            <person name="Lai Q."/>
            <person name="Shao Z."/>
        </authorList>
    </citation>
    <scope>NUCLEOTIDE SEQUENCE [LARGE SCALE GENOMIC DNA]</scope>
    <source>
        <strain evidence="15 16">ISO4</strain>
    </source>
</reference>
<feature type="signal peptide" evidence="12">
    <location>
        <begin position="1"/>
        <end position="22"/>
    </location>
</feature>
<feature type="domain" description="TonB-dependent receptor plug" evidence="14">
    <location>
        <begin position="46"/>
        <end position="154"/>
    </location>
</feature>
<evidence type="ECO:0000256" key="4">
    <source>
        <dbReference type="ARBA" id="ARBA00022692"/>
    </source>
</evidence>
<evidence type="ECO:0000256" key="6">
    <source>
        <dbReference type="ARBA" id="ARBA00023077"/>
    </source>
</evidence>
<keyword evidence="3 9" id="KW-1134">Transmembrane beta strand</keyword>
<evidence type="ECO:0000259" key="14">
    <source>
        <dbReference type="Pfam" id="PF07715"/>
    </source>
</evidence>
<evidence type="ECO:0000256" key="5">
    <source>
        <dbReference type="ARBA" id="ARBA00022729"/>
    </source>
</evidence>
<feature type="domain" description="TonB-dependent receptor-like beta-barrel" evidence="13">
    <location>
        <begin position="261"/>
        <end position="699"/>
    </location>
</feature>
<sequence length="729" mass="80003">MKRRNAPLALCALGGASALLLAETLAADSNRLPSVDIIGSNEDTFSLSGSAHVLSNEDLEKKEYTDVHRMLRDVPGVYVQEEEGYGLRPNIGIRGTGTNRSDRITVMEDGIPIAPAPYAAPAAYYFPSAGRFHGVEVLKGPDTLRYGPFTVGGALNVLSTPIPTDEAGMVQLEAGEDRHQRGHVWYGASEGQWGFLLETHQQRSDGFKDVDRSNRDTGFDKQDYVAKLRWTSPDTADVKQAVELKLSHSSEVSNHSYLGLTDRDFSDDANRRYGLSAFDQMDNDHDGVALRHHLVLGSDTSLETALYRNKFQRNWFKVASAGGQSIGDLIEDANNGDANAQAILDGDQDVADVRLKNNNREYTSEGIQTELSHGFEWGSVRHDLVAGVRFHQDEVDRYQPIEVFEQQNGSLVRSGYIEPTGGDNRVEEADAFSAWMVDHIRLDQLLLTASLRYEDVDSEAKRYADPGRNVVSQRVDNQVDELMAGLGATWLLDDHWALLAGVHQGFAPPGASAAEGTDPEKSVNYEAGVRYWSGPFSADAIAFFSDYENTVNNCSVAAPCPNGDTIGSQSFGESQVQGLELGLNSRLWQGNGLTAPVRLAYTYTDGEITETADDLSVQDGDVLPYLPENQLSLTLGLERPAQWGAYLTTTYVDEVCVDNTCDRSNGPAFRSTDDYLVVDLAASYYLRSNVEVYAKVDNLFDDQEIVARSPDGARPNSPRTAYMGVRVGF</sequence>
<dbReference type="Proteomes" id="UP000644441">
    <property type="component" value="Unassembled WGS sequence"/>
</dbReference>
<dbReference type="SUPFAM" id="SSF56935">
    <property type="entry name" value="Porins"/>
    <property type="match status" value="1"/>
</dbReference>
<comment type="caution">
    <text evidence="15">The sequence shown here is derived from an EMBL/GenBank/DDBJ whole genome shotgun (WGS) entry which is preliminary data.</text>
</comment>
<dbReference type="EMBL" id="ARXR01000014">
    <property type="protein sequence ID" value="MBF5053347.1"/>
    <property type="molecule type" value="Genomic_DNA"/>
</dbReference>
<protein>
    <submittedName>
        <fullName evidence="15">FecA-like outer membrane receptor</fullName>
    </submittedName>
</protein>
<dbReference type="PANTHER" id="PTHR30442:SF0">
    <property type="entry name" value="FE(3+) DICITRATE TRANSPORT PROTEIN FECA"/>
    <property type="match status" value="1"/>
</dbReference>
<evidence type="ECO:0000256" key="10">
    <source>
        <dbReference type="PROSITE-ProRule" id="PRU10144"/>
    </source>
</evidence>
<feature type="short sequence motif" description="TonB C-terminal box" evidence="10">
    <location>
        <begin position="712"/>
        <end position="729"/>
    </location>
</feature>
<dbReference type="Pfam" id="PF07715">
    <property type="entry name" value="Plug"/>
    <property type="match status" value="1"/>
</dbReference>
<evidence type="ECO:0000256" key="2">
    <source>
        <dbReference type="ARBA" id="ARBA00022448"/>
    </source>
</evidence>
<accession>A0ABS0AIB3</accession>
<dbReference type="Pfam" id="PF00593">
    <property type="entry name" value="TonB_dep_Rec_b-barrel"/>
    <property type="match status" value="1"/>
</dbReference>
<comment type="similarity">
    <text evidence="9 11">Belongs to the TonB-dependent receptor family.</text>
</comment>
<dbReference type="Gene3D" id="2.40.170.20">
    <property type="entry name" value="TonB-dependent receptor, beta-barrel domain"/>
    <property type="match status" value="1"/>
</dbReference>
<evidence type="ECO:0000256" key="7">
    <source>
        <dbReference type="ARBA" id="ARBA00023136"/>
    </source>
</evidence>
<dbReference type="InterPro" id="IPR012910">
    <property type="entry name" value="Plug_dom"/>
</dbReference>
<evidence type="ECO:0000313" key="16">
    <source>
        <dbReference type="Proteomes" id="UP000644441"/>
    </source>
</evidence>
<proteinExistence type="inferred from homology"/>
<keyword evidence="2 9" id="KW-0813">Transport</keyword>
<dbReference type="InterPro" id="IPR037066">
    <property type="entry name" value="Plug_dom_sf"/>
</dbReference>
<dbReference type="Gene3D" id="2.170.130.10">
    <property type="entry name" value="TonB-dependent receptor, plug domain"/>
    <property type="match status" value="1"/>
</dbReference>
<name>A0ABS0AIB3_9GAMM</name>
<evidence type="ECO:0000256" key="8">
    <source>
        <dbReference type="ARBA" id="ARBA00023237"/>
    </source>
</evidence>
<dbReference type="PANTHER" id="PTHR30442">
    <property type="entry name" value="IRON III DICITRATE TRANSPORT PROTEIN FECA"/>
    <property type="match status" value="1"/>
</dbReference>
<evidence type="ECO:0000256" key="12">
    <source>
        <dbReference type="SAM" id="SignalP"/>
    </source>
</evidence>
<evidence type="ECO:0000256" key="9">
    <source>
        <dbReference type="PROSITE-ProRule" id="PRU01360"/>
    </source>
</evidence>
<evidence type="ECO:0000313" key="15">
    <source>
        <dbReference type="EMBL" id="MBF5053347.1"/>
    </source>
</evidence>
<feature type="chain" id="PRO_5045322170" evidence="12">
    <location>
        <begin position="23"/>
        <end position="729"/>
    </location>
</feature>
<dbReference type="InterPro" id="IPR039426">
    <property type="entry name" value="TonB-dep_rcpt-like"/>
</dbReference>
<dbReference type="PROSITE" id="PS52016">
    <property type="entry name" value="TONB_DEPENDENT_REC_3"/>
    <property type="match status" value="1"/>
</dbReference>
<keyword evidence="16" id="KW-1185">Reference proteome</keyword>
<dbReference type="RefSeq" id="WP_194856086.1">
    <property type="nucleotide sequence ID" value="NZ_ARXR01000014.1"/>
</dbReference>
<keyword evidence="7 9" id="KW-0472">Membrane</keyword>